<dbReference type="PANTHER" id="PTHR13371">
    <property type="entry name" value="GLYCINE-, GLUTAMATE-, THIENYLCYCLOHEXYLPIPERIDINE-BINDING PROTEIN"/>
    <property type="match status" value="1"/>
</dbReference>
<dbReference type="InterPro" id="IPR052607">
    <property type="entry name" value="CEP104-like"/>
</dbReference>
<dbReference type="Pfam" id="PF21040">
    <property type="entry name" value="CEP104-like_TOG"/>
    <property type="match status" value="1"/>
</dbReference>
<proteinExistence type="predicted"/>
<name>A0A1D1VFY1_RAMVA</name>
<comment type="caution">
    <text evidence="2">The sequence shown here is derived from an EMBL/GenBank/DDBJ whole genome shotgun (WGS) entry which is preliminary data.</text>
</comment>
<evidence type="ECO:0000313" key="3">
    <source>
        <dbReference type="Proteomes" id="UP000186922"/>
    </source>
</evidence>
<organism evidence="2 3">
    <name type="scientific">Ramazzottius varieornatus</name>
    <name type="common">Water bear</name>
    <name type="synonym">Tardigrade</name>
    <dbReference type="NCBI Taxonomy" id="947166"/>
    <lineage>
        <taxon>Eukaryota</taxon>
        <taxon>Metazoa</taxon>
        <taxon>Ecdysozoa</taxon>
        <taxon>Tardigrada</taxon>
        <taxon>Eutardigrada</taxon>
        <taxon>Parachela</taxon>
        <taxon>Hypsibioidea</taxon>
        <taxon>Ramazzottiidae</taxon>
        <taxon>Ramazzottius</taxon>
    </lineage>
</organism>
<dbReference type="AlphaFoldDB" id="A0A1D1VFY1"/>
<dbReference type="Proteomes" id="UP000186922">
    <property type="component" value="Unassembled WGS sequence"/>
</dbReference>
<sequence>MTETRKRIVSSNTEVERPIQPAPVADDDTDHRPSSPPSAAAQVETSGETMRKQRAEPKGNDRGRGNTTTKKGRKARTDLPPGFQYAVEVFGDETVEEILSAAFVSRLHGLERMKEITDAAVESRPSGYPVMWLIRGSVVVLEEMLKEDAVIIQLTAHVLLKLLRDIVPRYSDARADVPLIFNMALPFALSRLGNTSRRISQILMPFAVELASMNLAKDNVTVMQTIFEEFKPTAQVRYSVGRLRIVQDLIFLLPVSETNTGMTVELVVGFALSAMEHSEREVRRGGEKILIWLYDKPPPPTFKPILPSSTRKALYRDSIRALLPRDVIPEGEKAKRDFRYRGLFRVLAQIDQGDKSNVPQPEPRLRSPALAPEHAAFYSKWYRLNRGEMDDDENEMDRAESRSQIRVVLSRNLKVVQAIVSRRM</sequence>
<keyword evidence="3" id="KW-1185">Reference proteome</keyword>
<accession>A0A1D1VFY1</accession>
<gene>
    <name evidence="2" type="primary">RvY_10665-1</name>
    <name evidence="2" type="synonym">RvY_10665.1</name>
    <name evidence="2" type="ORF">RvY_10665</name>
</gene>
<feature type="compositionally biased region" description="Basic and acidic residues" evidence="1">
    <location>
        <begin position="49"/>
        <end position="64"/>
    </location>
</feature>
<dbReference type="GO" id="GO:0005929">
    <property type="term" value="C:cilium"/>
    <property type="evidence" value="ECO:0007669"/>
    <property type="project" value="TreeGrafter"/>
</dbReference>
<evidence type="ECO:0008006" key="4">
    <source>
        <dbReference type="Google" id="ProtNLM"/>
    </source>
</evidence>
<feature type="region of interest" description="Disordered" evidence="1">
    <location>
        <begin position="1"/>
        <end position="78"/>
    </location>
</feature>
<reference evidence="2 3" key="1">
    <citation type="journal article" date="2016" name="Nat. Commun.">
        <title>Extremotolerant tardigrade genome and improved radiotolerance of human cultured cells by tardigrade-unique protein.</title>
        <authorList>
            <person name="Hashimoto T."/>
            <person name="Horikawa D.D."/>
            <person name="Saito Y."/>
            <person name="Kuwahara H."/>
            <person name="Kozuka-Hata H."/>
            <person name="Shin-I T."/>
            <person name="Minakuchi Y."/>
            <person name="Ohishi K."/>
            <person name="Motoyama A."/>
            <person name="Aizu T."/>
            <person name="Enomoto A."/>
            <person name="Kondo K."/>
            <person name="Tanaka S."/>
            <person name="Hara Y."/>
            <person name="Koshikawa S."/>
            <person name="Sagara H."/>
            <person name="Miura T."/>
            <person name="Yokobori S."/>
            <person name="Miyagawa K."/>
            <person name="Suzuki Y."/>
            <person name="Kubo T."/>
            <person name="Oyama M."/>
            <person name="Kohara Y."/>
            <person name="Fujiyama A."/>
            <person name="Arakawa K."/>
            <person name="Katayama T."/>
            <person name="Toyoda A."/>
            <person name="Kunieda T."/>
        </authorList>
    </citation>
    <scope>NUCLEOTIDE SEQUENCE [LARGE SCALE GENOMIC DNA]</scope>
    <source>
        <strain evidence="2 3">YOKOZUNA-1</strain>
    </source>
</reference>
<dbReference type="OrthoDB" id="66599at2759"/>
<evidence type="ECO:0000313" key="2">
    <source>
        <dbReference type="EMBL" id="GAU99705.1"/>
    </source>
</evidence>
<dbReference type="EMBL" id="BDGG01000005">
    <property type="protein sequence ID" value="GAU99705.1"/>
    <property type="molecule type" value="Genomic_DNA"/>
</dbReference>
<evidence type="ECO:0000256" key="1">
    <source>
        <dbReference type="SAM" id="MobiDB-lite"/>
    </source>
</evidence>
<protein>
    <recommendedName>
        <fullName evidence="4">TOG domain-containing protein</fullName>
    </recommendedName>
</protein>
<dbReference type="PANTHER" id="PTHR13371:SF0">
    <property type="entry name" value="CENTROSOMAL PROTEIN OF 104 KDA"/>
    <property type="match status" value="1"/>
</dbReference>